<dbReference type="RefSeq" id="WP_106024397.1">
    <property type="nucleotide sequence ID" value="NZ_PVXN01000037.1"/>
</dbReference>
<comment type="caution">
    <text evidence="1">The sequence shown here is derived from an EMBL/GenBank/DDBJ whole genome shotgun (WGS) entry which is preliminary data.</text>
</comment>
<gene>
    <name evidence="1" type="ORF">CPAL_16050</name>
</gene>
<proteinExistence type="predicted"/>
<dbReference type="AlphaFoldDB" id="A0A2T0ARD2"/>
<sequence>MVALSATCIGSHSLGYVYNSGANSYAKVNFTFSWSGVPFVSGTDVVAMTWEQNYYLDPNKPSKLVNKYNVTSDGGSYVTRTYSTTYDSVPNYAVKFEFPVRPIASQYIKSGSGTVYLYRPNTVKIF</sequence>
<keyword evidence="2" id="KW-1185">Reference proteome</keyword>
<accession>A0A2T0ARD2</accession>
<evidence type="ECO:0000313" key="1">
    <source>
        <dbReference type="EMBL" id="PRR72118.1"/>
    </source>
</evidence>
<reference evidence="1 2" key="1">
    <citation type="submission" date="2018-03" db="EMBL/GenBank/DDBJ databases">
        <title>Genome sequence of Clostridium thermopalmarium DSM 5974.</title>
        <authorList>
            <person name="Poehlein A."/>
            <person name="Daniel R."/>
        </authorList>
    </citation>
    <scope>NUCLEOTIDE SEQUENCE [LARGE SCALE GENOMIC DNA]</scope>
    <source>
        <strain evidence="1 2">DSM 5974</strain>
    </source>
</reference>
<protein>
    <submittedName>
        <fullName evidence="1">Uncharacterized protein</fullName>
    </submittedName>
</protein>
<evidence type="ECO:0000313" key="2">
    <source>
        <dbReference type="Proteomes" id="UP000239614"/>
    </source>
</evidence>
<dbReference type="EMBL" id="PVXN01000037">
    <property type="protein sequence ID" value="PRR72118.1"/>
    <property type="molecule type" value="Genomic_DNA"/>
</dbReference>
<organism evidence="1 2">
    <name type="scientific">Clostridium thermopalmarium DSM 5974</name>
    <dbReference type="NCBI Taxonomy" id="1121340"/>
    <lineage>
        <taxon>Bacteria</taxon>
        <taxon>Bacillati</taxon>
        <taxon>Bacillota</taxon>
        <taxon>Clostridia</taxon>
        <taxon>Eubacteriales</taxon>
        <taxon>Clostridiaceae</taxon>
        <taxon>Clostridium</taxon>
    </lineage>
</organism>
<name>A0A2T0ARD2_9CLOT</name>
<dbReference type="Proteomes" id="UP000239614">
    <property type="component" value="Unassembled WGS sequence"/>
</dbReference>